<sequence>MHRLISAQSFGFVKKVMAVFEVISRLEPRAGARLSGPMIEVRRLTGEAIRPYLGDLATLRIQVFREFPYLYDGSDEYESEYLESYASSLGGVIVLALDGAKVVGVSTGLPLAEADASFQRPFMEAGIPIEKVFYLGESVLAREYRGRGIGHRFFDEREAHAAALGYEITSFCAVERPADHPLCPPDYRPNDPFWTKRGYGKRPELQTRLSWKQVDAPDEVENVLTFRMRTFPLG</sequence>
<dbReference type="CDD" id="cd04301">
    <property type="entry name" value="NAT_SF"/>
    <property type="match status" value="1"/>
</dbReference>
<dbReference type="RefSeq" id="WP_211633544.1">
    <property type="nucleotide sequence ID" value="NZ_CP073100.1"/>
</dbReference>
<dbReference type="GO" id="GO:0016747">
    <property type="term" value="F:acyltransferase activity, transferring groups other than amino-acyl groups"/>
    <property type="evidence" value="ECO:0007669"/>
    <property type="project" value="InterPro"/>
</dbReference>
<gene>
    <name evidence="2" type="ORF">KBB96_06145</name>
</gene>
<evidence type="ECO:0000259" key="1">
    <source>
        <dbReference type="PROSITE" id="PS51186"/>
    </source>
</evidence>
<name>A0A975J1T7_9BACT</name>
<dbReference type="InterPro" id="IPR016181">
    <property type="entry name" value="Acyl_CoA_acyltransferase"/>
</dbReference>
<dbReference type="PROSITE" id="PS51186">
    <property type="entry name" value="GNAT"/>
    <property type="match status" value="1"/>
</dbReference>
<organism evidence="2 3">
    <name type="scientific">Luteolibacter ambystomatis</name>
    <dbReference type="NCBI Taxonomy" id="2824561"/>
    <lineage>
        <taxon>Bacteria</taxon>
        <taxon>Pseudomonadati</taxon>
        <taxon>Verrucomicrobiota</taxon>
        <taxon>Verrucomicrobiia</taxon>
        <taxon>Verrucomicrobiales</taxon>
        <taxon>Verrucomicrobiaceae</taxon>
        <taxon>Luteolibacter</taxon>
    </lineage>
</organism>
<dbReference type="SUPFAM" id="SSF55729">
    <property type="entry name" value="Acyl-CoA N-acyltransferases (Nat)"/>
    <property type="match status" value="1"/>
</dbReference>
<dbReference type="Proteomes" id="UP000676169">
    <property type="component" value="Chromosome"/>
</dbReference>
<accession>A0A975J1T7</accession>
<reference evidence="2" key="1">
    <citation type="submission" date="2021-04" db="EMBL/GenBank/DDBJ databases">
        <title>Luteolibacter sp. 32A isolated from the skin of an Anderson's salamander (Ambystoma andersonii).</title>
        <authorList>
            <person name="Spergser J."/>
            <person name="Busse H.-J."/>
        </authorList>
    </citation>
    <scope>NUCLEOTIDE SEQUENCE</scope>
    <source>
        <strain evidence="2">32A</strain>
    </source>
</reference>
<dbReference type="KEGG" id="lamb:KBB96_06145"/>
<dbReference type="InterPro" id="IPR000182">
    <property type="entry name" value="GNAT_dom"/>
</dbReference>
<proteinExistence type="predicted"/>
<evidence type="ECO:0000313" key="2">
    <source>
        <dbReference type="EMBL" id="QUE52471.1"/>
    </source>
</evidence>
<dbReference type="Gene3D" id="3.40.630.30">
    <property type="match status" value="1"/>
</dbReference>
<feature type="domain" description="N-acetyltransferase" evidence="1">
    <location>
        <begin position="47"/>
        <end position="227"/>
    </location>
</feature>
<dbReference type="AlphaFoldDB" id="A0A975J1T7"/>
<dbReference type="Pfam" id="PF00583">
    <property type="entry name" value="Acetyltransf_1"/>
    <property type="match status" value="1"/>
</dbReference>
<protein>
    <submittedName>
        <fullName evidence="2">GNAT family N-acetyltransferase</fullName>
    </submittedName>
</protein>
<evidence type="ECO:0000313" key="3">
    <source>
        <dbReference type="Proteomes" id="UP000676169"/>
    </source>
</evidence>
<keyword evidence="3" id="KW-1185">Reference proteome</keyword>
<dbReference type="EMBL" id="CP073100">
    <property type="protein sequence ID" value="QUE52471.1"/>
    <property type="molecule type" value="Genomic_DNA"/>
</dbReference>